<evidence type="ECO:0000256" key="5">
    <source>
        <dbReference type="ARBA" id="ARBA00022840"/>
    </source>
</evidence>
<dbReference type="InterPro" id="IPR001650">
    <property type="entry name" value="Helicase_C-like"/>
</dbReference>
<feature type="compositionally biased region" description="Basic and acidic residues" evidence="10">
    <location>
        <begin position="64"/>
        <end position="82"/>
    </location>
</feature>
<dbReference type="Proteomes" id="UP000604046">
    <property type="component" value="Unassembled WGS sequence"/>
</dbReference>
<dbReference type="InterPro" id="IPR000629">
    <property type="entry name" value="RNA-helicase_DEAD-box_CS"/>
</dbReference>
<dbReference type="PROSITE" id="PS51194">
    <property type="entry name" value="HELICASE_CTER"/>
    <property type="match status" value="1"/>
</dbReference>
<dbReference type="GO" id="GO:0030490">
    <property type="term" value="P:maturation of SSU-rRNA"/>
    <property type="evidence" value="ECO:0007669"/>
    <property type="project" value="InterPro"/>
</dbReference>
<evidence type="ECO:0000259" key="11">
    <source>
        <dbReference type="PROSITE" id="PS51192"/>
    </source>
</evidence>
<dbReference type="PROSITE" id="PS51195">
    <property type="entry name" value="Q_MOTIF"/>
    <property type="match status" value="1"/>
</dbReference>
<evidence type="ECO:0000256" key="7">
    <source>
        <dbReference type="ARBA" id="ARBA00024355"/>
    </source>
</evidence>
<dbReference type="Pfam" id="PF00270">
    <property type="entry name" value="DEAD"/>
    <property type="match status" value="1"/>
</dbReference>
<dbReference type="InterPro" id="IPR050079">
    <property type="entry name" value="DEAD_box_RNA_helicase"/>
</dbReference>
<evidence type="ECO:0000256" key="9">
    <source>
        <dbReference type="PROSITE-ProRule" id="PRU00552"/>
    </source>
</evidence>
<keyword evidence="4" id="KW-0347">Helicase</keyword>
<dbReference type="CDD" id="cd18787">
    <property type="entry name" value="SF2_C_DEAD"/>
    <property type="match status" value="1"/>
</dbReference>
<protein>
    <recommendedName>
        <fullName evidence="1">RNA helicase</fullName>
        <ecNumber evidence="1">3.6.4.13</ecNumber>
    </recommendedName>
</protein>
<dbReference type="Gene3D" id="3.40.50.300">
    <property type="entry name" value="P-loop containing nucleotide triphosphate hydrolases"/>
    <property type="match status" value="2"/>
</dbReference>
<dbReference type="Pfam" id="PF00271">
    <property type="entry name" value="Helicase_C"/>
    <property type="match status" value="1"/>
</dbReference>
<evidence type="ECO:0000313" key="15">
    <source>
        <dbReference type="Proteomes" id="UP000604046"/>
    </source>
</evidence>
<evidence type="ECO:0000256" key="4">
    <source>
        <dbReference type="ARBA" id="ARBA00022806"/>
    </source>
</evidence>
<dbReference type="GO" id="GO:0003724">
    <property type="term" value="F:RNA helicase activity"/>
    <property type="evidence" value="ECO:0007669"/>
    <property type="project" value="UniProtKB-EC"/>
</dbReference>
<dbReference type="SUPFAM" id="SSF52540">
    <property type="entry name" value="P-loop containing nucleoside triphosphate hydrolases"/>
    <property type="match status" value="1"/>
</dbReference>
<dbReference type="EMBL" id="CAJNDS010001835">
    <property type="protein sequence ID" value="CAE7283547.1"/>
    <property type="molecule type" value="Genomic_DNA"/>
</dbReference>
<dbReference type="PROSITE" id="PS51192">
    <property type="entry name" value="HELICASE_ATP_BIND_1"/>
    <property type="match status" value="1"/>
</dbReference>
<keyword evidence="5" id="KW-0067">ATP-binding</keyword>
<evidence type="ECO:0000256" key="8">
    <source>
        <dbReference type="ARBA" id="ARBA00047984"/>
    </source>
</evidence>
<comment type="similarity">
    <text evidence="7">Belongs to the DEAD box helicase family. DDX52/ROK1 subfamily.</text>
</comment>
<dbReference type="AlphaFoldDB" id="A0A812MWU1"/>
<feature type="domain" description="Helicase ATP-binding" evidence="11">
    <location>
        <begin position="214"/>
        <end position="386"/>
    </location>
</feature>
<evidence type="ECO:0000313" key="14">
    <source>
        <dbReference type="EMBL" id="CAE7283547.1"/>
    </source>
</evidence>
<dbReference type="PANTHER" id="PTHR47959">
    <property type="entry name" value="ATP-DEPENDENT RNA HELICASE RHLE-RELATED"/>
    <property type="match status" value="1"/>
</dbReference>
<feature type="domain" description="DEAD-box RNA helicase Q" evidence="13">
    <location>
        <begin position="183"/>
        <end position="211"/>
    </location>
</feature>
<sequence>MDVFRNLVEKDSARDGGLEEDAEKKLTWNEPSMLENRAAWAIDEVMDFFDVLRKGCTFGGTKKSKEVAFGKRKPAEPSERTGRHSQSARSSTVLDFFGLDHGDTSAKENRSSVPSRQARQDSHEAKGPGYKKEKAGGQAKESKAEGLEDGETPARKREAVAALRRRHRIHVSPGSPDPVESFETMPSRGVPPWLIRNLTSLGFSQPTPIQMQCFPAIMSGSHVLASAPTGSGKTIAFLGPILALLAKPGKEFARALVVDPSRELAKQTLDEFAKLTAGRKWNGRLVDKLSGDKAGNIKRLDVAVATPLRLVQLLRDNRISLDATKHLVFDEADKLLDLGFAPQVDELLTFCPKEQGRLMQTMMFSATLPPVVVDLAGSILTSPLRISIGDINAAAPDVEQKLLFITSEDGKLFSFRQLLQDGEIKPPALVFVQSKERAKELFGELVYDGIFVDAIHADRTKLQRDNTVKAFRAGKLWVLICTDLMARGVDFKGVETVINYDFPQSAATYIHRIGRTGRAGRSGKAITLFTIEDFESLRSIVGVMRQSGCEVPEWMLRLKAKSKKERRMAEWRQPKRKRISTVSGYDRKKAHKRQQMVDASKKRKREPTTSIKILEGPRISLRWLHGECLAGRPGSVAVAAHDDKELVLKPDILRAKFAVKPSEELGLDIQLELRFCCSACNRAVTLTARGQVHMSTLWRPFDVRLSFDTSSGLPAAGCRGAAFARIILCPSALCNPTAGLLTLEVLPQYPGGPGVAEVLDSQSEEQYDHAVHALHDQPAGLRLLLDTDGSPALMLDGRLQDPANGRQQLCVEVSSQDALQNVLLEIQALDAECCNAPALCTEGCAMWQALSGARRGLVSVCLAALGPLGDVPATWT</sequence>
<organism evidence="14 15">
    <name type="scientific">Symbiodinium natans</name>
    <dbReference type="NCBI Taxonomy" id="878477"/>
    <lineage>
        <taxon>Eukaryota</taxon>
        <taxon>Sar</taxon>
        <taxon>Alveolata</taxon>
        <taxon>Dinophyceae</taxon>
        <taxon>Suessiales</taxon>
        <taxon>Symbiodiniaceae</taxon>
        <taxon>Symbiodinium</taxon>
    </lineage>
</organism>
<dbReference type="InterPro" id="IPR014001">
    <property type="entry name" value="Helicase_ATP-bd"/>
</dbReference>
<proteinExistence type="inferred from homology"/>
<evidence type="ECO:0000256" key="3">
    <source>
        <dbReference type="ARBA" id="ARBA00022801"/>
    </source>
</evidence>
<keyword evidence="6" id="KW-0694">RNA-binding</keyword>
<feature type="domain" description="Helicase C-terminal" evidence="12">
    <location>
        <begin position="397"/>
        <end position="559"/>
    </location>
</feature>
<dbReference type="GO" id="GO:0005829">
    <property type="term" value="C:cytosol"/>
    <property type="evidence" value="ECO:0007669"/>
    <property type="project" value="TreeGrafter"/>
</dbReference>
<evidence type="ECO:0000259" key="13">
    <source>
        <dbReference type="PROSITE" id="PS51195"/>
    </source>
</evidence>
<feature type="compositionally biased region" description="Polar residues" evidence="10">
    <location>
        <begin position="84"/>
        <end position="93"/>
    </location>
</feature>
<dbReference type="InterPro" id="IPR011545">
    <property type="entry name" value="DEAD/DEAH_box_helicase_dom"/>
</dbReference>
<keyword evidence="15" id="KW-1185">Reference proteome</keyword>
<feature type="compositionally biased region" description="Basic and acidic residues" evidence="10">
    <location>
        <begin position="118"/>
        <end position="159"/>
    </location>
</feature>
<dbReference type="GO" id="GO:0003723">
    <property type="term" value="F:RNA binding"/>
    <property type="evidence" value="ECO:0007669"/>
    <property type="project" value="UniProtKB-KW"/>
</dbReference>
<feature type="region of interest" description="Disordered" evidence="10">
    <location>
        <begin position="64"/>
        <end position="185"/>
    </location>
</feature>
<evidence type="ECO:0000256" key="1">
    <source>
        <dbReference type="ARBA" id="ARBA00012552"/>
    </source>
</evidence>
<dbReference type="EC" id="3.6.4.13" evidence="1"/>
<dbReference type="SMART" id="SM00490">
    <property type="entry name" value="HELICc"/>
    <property type="match status" value="1"/>
</dbReference>
<reference evidence="14" key="1">
    <citation type="submission" date="2021-02" db="EMBL/GenBank/DDBJ databases">
        <authorList>
            <person name="Dougan E. K."/>
            <person name="Rhodes N."/>
            <person name="Thang M."/>
            <person name="Chan C."/>
        </authorList>
    </citation>
    <scope>NUCLEOTIDE SEQUENCE</scope>
</reference>
<dbReference type="CDD" id="cd17957">
    <property type="entry name" value="DEADc_DDX52"/>
    <property type="match status" value="1"/>
</dbReference>
<dbReference type="InterPro" id="IPR044764">
    <property type="entry name" value="DDX52/Rok1_DEADc"/>
</dbReference>
<accession>A0A812MWU1</accession>
<gene>
    <name evidence="14" type="primary">ddx52</name>
    <name evidence="14" type="ORF">SNAT2548_LOCUS15027</name>
</gene>
<dbReference type="PROSITE" id="PS00039">
    <property type="entry name" value="DEAD_ATP_HELICASE"/>
    <property type="match status" value="1"/>
</dbReference>
<feature type="compositionally biased region" description="Basic and acidic residues" evidence="10">
    <location>
        <begin position="98"/>
        <end position="110"/>
    </location>
</feature>
<evidence type="ECO:0000256" key="2">
    <source>
        <dbReference type="ARBA" id="ARBA00022741"/>
    </source>
</evidence>
<comment type="catalytic activity">
    <reaction evidence="8">
        <text>ATP + H2O = ADP + phosphate + H(+)</text>
        <dbReference type="Rhea" id="RHEA:13065"/>
        <dbReference type="ChEBI" id="CHEBI:15377"/>
        <dbReference type="ChEBI" id="CHEBI:15378"/>
        <dbReference type="ChEBI" id="CHEBI:30616"/>
        <dbReference type="ChEBI" id="CHEBI:43474"/>
        <dbReference type="ChEBI" id="CHEBI:456216"/>
        <dbReference type="EC" id="3.6.4.13"/>
    </reaction>
</comment>
<dbReference type="PANTHER" id="PTHR47959:SF15">
    <property type="entry name" value="RNA HELICASE"/>
    <property type="match status" value="1"/>
</dbReference>
<dbReference type="GO" id="GO:0005524">
    <property type="term" value="F:ATP binding"/>
    <property type="evidence" value="ECO:0007669"/>
    <property type="project" value="UniProtKB-KW"/>
</dbReference>
<keyword evidence="3" id="KW-0378">Hydrolase</keyword>
<dbReference type="InterPro" id="IPR014014">
    <property type="entry name" value="RNA_helicase_DEAD_Q_motif"/>
</dbReference>
<dbReference type="GO" id="GO:0016787">
    <property type="term" value="F:hydrolase activity"/>
    <property type="evidence" value="ECO:0007669"/>
    <property type="project" value="UniProtKB-KW"/>
</dbReference>
<feature type="short sequence motif" description="Q motif" evidence="9">
    <location>
        <begin position="183"/>
        <end position="211"/>
    </location>
</feature>
<evidence type="ECO:0000256" key="10">
    <source>
        <dbReference type="SAM" id="MobiDB-lite"/>
    </source>
</evidence>
<dbReference type="OrthoDB" id="360161at2759"/>
<keyword evidence="2" id="KW-0547">Nucleotide-binding</keyword>
<dbReference type="InterPro" id="IPR027417">
    <property type="entry name" value="P-loop_NTPase"/>
</dbReference>
<evidence type="ECO:0000256" key="6">
    <source>
        <dbReference type="ARBA" id="ARBA00022884"/>
    </source>
</evidence>
<dbReference type="SMART" id="SM00487">
    <property type="entry name" value="DEXDc"/>
    <property type="match status" value="1"/>
</dbReference>
<evidence type="ECO:0000259" key="12">
    <source>
        <dbReference type="PROSITE" id="PS51194"/>
    </source>
</evidence>
<comment type="caution">
    <text evidence="14">The sequence shown here is derived from an EMBL/GenBank/DDBJ whole genome shotgun (WGS) entry which is preliminary data.</text>
</comment>
<name>A0A812MWU1_9DINO</name>